<evidence type="ECO:0000256" key="1">
    <source>
        <dbReference type="SAM" id="Phobius"/>
    </source>
</evidence>
<gene>
    <name evidence="2" type="ORF">BLNAU_8292</name>
</gene>
<evidence type="ECO:0000313" key="3">
    <source>
        <dbReference type="Proteomes" id="UP001281761"/>
    </source>
</evidence>
<organism evidence="2 3">
    <name type="scientific">Blattamonas nauphoetae</name>
    <dbReference type="NCBI Taxonomy" id="2049346"/>
    <lineage>
        <taxon>Eukaryota</taxon>
        <taxon>Metamonada</taxon>
        <taxon>Preaxostyla</taxon>
        <taxon>Oxymonadida</taxon>
        <taxon>Blattamonas</taxon>
    </lineage>
</organism>
<keyword evidence="3" id="KW-1185">Reference proteome</keyword>
<accession>A0ABQ9XYT9</accession>
<keyword evidence="1" id="KW-0812">Transmembrane</keyword>
<sequence>MKFSRSLVAADLNIFLLFPLRAATKSRKRLLLATILSKAVSILHQGGILVDDPGFCTYGPCINVLAASTSKNIAILFILMIHYSSGIRFLFFPILSASP</sequence>
<evidence type="ECO:0000313" key="2">
    <source>
        <dbReference type="EMBL" id="KAK2956658.1"/>
    </source>
</evidence>
<feature type="transmembrane region" description="Helical" evidence="1">
    <location>
        <begin position="73"/>
        <end position="95"/>
    </location>
</feature>
<dbReference type="Proteomes" id="UP001281761">
    <property type="component" value="Unassembled WGS sequence"/>
</dbReference>
<comment type="caution">
    <text evidence="2">The sequence shown here is derived from an EMBL/GenBank/DDBJ whole genome shotgun (WGS) entry which is preliminary data.</text>
</comment>
<reference evidence="2 3" key="1">
    <citation type="journal article" date="2022" name="bioRxiv">
        <title>Genomics of Preaxostyla Flagellates Illuminates Evolutionary Transitions and the Path Towards Mitochondrial Loss.</title>
        <authorList>
            <person name="Novak L.V.F."/>
            <person name="Treitli S.C."/>
            <person name="Pyrih J."/>
            <person name="Halakuc P."/>
            <person name="Pipaliya S.V."/>
            <person name="Vacek V."/>
            <person name="Brzon O."/>
            <person name="Soukal P."/>
            <person name="Eme L."/>
            <person name="Dacks J.B."/>
            <person name="Karnkowska A."/>
            <person name="Elias M."/>
            <person name="Hampl V."/>
        </authorList>
    </citation>
    <scope>NUCLEOTIDE SEQUENCE [LARGE SCALE GENOMIC DNA]</scope>
    <source>
        <strain evidence="2">NAU3</strain>
        <tissue evidence="2">Gut</tissue>
    </source>
</reference>
<dbReference type="EMBL" id="JARBJD010000053">
    <property type="protein sequence ID" value="KAK2956658.1"/>
    <property type="molecule type" value="Genomic_DNA"/>
</dbReference>
<keyword evidence="1" id="KW-1133">Transmembrane helix</keyword>
<proteinExistence type="predicted"/>
<keyword evidence="1" id="KW-0472">Membrane</keyword>
<protein>
    <submittedName>
        <fullName evidence="2">Uncharacterized protein</fullName>
    </submittedName>
</protein>
<name>A0ABQ9XYT9_9EUKA</name>